<evidence type="ECO:0000313" key="2">
    <source>
        <dbReference type="EMBL" id="QCT22040.1"/>
    </source>
</evidence>
<dbReference type="PROSITE" id="PS51318">
    <property type="entry name" value="TAT"/>
    <property type="match status" value="1"/>
</dbReference>
<evidence type="ECO:0000256" key="1">
    <source>
        <dbReference type="SAM" id="SignalP"/>
    </source>
</evidence>
<organism evidence="2 3">
    <name type="scientific">Jejubacter calystegiae</name>
    <dbReference type="NCBI Taxonomy" id="2579935"/>
    <lineage>
        <taxon>Bacteria</taxon>
        <taxon>Pseudomonadati</taxon>
        <taxon>Pseudomonadota</taxon>
        <taxon>Gammaproteobacteria</taxon>
        <taxon>Enterobacterales</taxon>
        <taxon>Enterobacteriaceae</taxon>
        <taxon>Jejubacter</taxon>
    </lineage>
</organism>
<protein>
    <submittedName>
        <fullName evidence="2">Colanic acid biosynthesis protein WcaM</fullName>
    </submittedName>
</protein>
<dbReference type="KEGG" id="izh:FEM41_21515"/>
<accession>A0A4P8YMI3</accession>
<dbReference type="OrthoDB" id="6559544at2"/>
<dbReference type="InterPro" id="IPR012334">
    <property type="entry name" value="Pectin_lyas_fold"/>
</dbReference>
<sequence length="480" mass="53445">MHPKPDQENPRFSLTRRKLLLTGSVLAAAPLFNSPVARAVGRNAEVNVNDYYQGDWPAAFKQAFRESDVVVVPANVNCKKVNARIFMPEGKTLKIAGAIKGNGRGRFILRDDCKIVGEGKGRMHNLCLDVRGSNCEIRNLDMSGHGPVAQIYIGGKHKQAPMIENLTIDKLHVHNANYAILRQGARNQLHGVRITNCLFKRLQGDAIEWNVAPHDSNIRISDHVIEDINCTNGKIHWGIGIGLAGKTYDNRYPEETSVKNFVVANIRGRNCRQLVHVECGKHFTIRNIKAENITPAFSRKAGLDNATVALYACDNFTVDNVDMVNSAGVLIGYGTKRGKYVAIPQNFRINDITMDNSKRDLPWKLRGMDISCGNPVSFVSLTNINLKHASLRVHNKPQHLFMRNISIVQPKEDGPALELNFDLRKDVRGQFMAKKDTLLSMANIDAVNEDGQSSVDIDHIDHQKVNTGKLNFVVPQVAKK</sequence>
<keyword evidence="3" id="KW-1185">Reference proteome</keyword>
<dbReference type="InterPro" id="IPR006311">
    <property type="entry name" value="TAT_signal"/>
</dbReference>
<feature type="chain" id="PRO_5020889901" evidence="1">
    <location>
        <begin position="28"/>
        <end position="480"/>
    </location>
</feature>
<gene>
    <name evidence="2" type="primary">wcaM</name>
    <name evidence="2" type="ORF">FEM41_21515</name>
</gene>
<feature type="signal peptide" evidence="1">
    <location>
        <begin position="1"/>
        <end position="27"/>
    </location>
</feature>
<dbReference type="Gene3D" id="2.160.20.10">
    <property type="entry name" value="Single-stranded right-handed beta-helix, Pectin lyase-like"/>
    <property type="match status" value="1"/>
</dbReference>
<reference evidence="2 3" key="1">
    <citation type="submission" date="2019-05" db="EMBL/GenBank/DDBJ databases">
        <title>Complete genome sequence of Izhakiella calystegiae KSNA2, an endophyte isolated from beach morning glory (Calystegia soldanella).</title>
        <authorList>
            <person name="Jiang L."/>
            <person name="Jeong J.C."/>
            <person name="Kim C.Y."/>
            <person name="Kim D.H."/>
            <person name="Kim S.W."/>
            <person name="Lee j."/>
        </authorList>
    </citation>
    <scope>NUCLEOTIDE SEQUENCE [LARGE SCALE GENOMIC DNA]</scope>
    <source>
        <strain evidence="2 3">KSNA2</strain>
    </source>
</reference>
<dbReference type="Proteomes" id="UP000302163">
    <property type="component" value="Chromosome"/>
</dbReference>
<proteinExistence type="predicted"/>
<dbReference type="RefSeq" id="WP_138098281.1">
    <property type="nucleotide sequence ID" value="NZ_CP040428.1"/>
</dbReference>
<dbReference type="AlphaFoldDB" id="A0A4P8YMI3"/>
<dbReference type="SUPFAM" id="SSF51126">
    <property type="entry name" value="Pectin lyase-like"/>
    <property type="match status" value="1"/>
</dbReference>
<dbReference type="InterPro" id="IPR011050">
    <property type="entry name" value="Pectin_lyase_fold/virulence"/>
</dbReference>
<dbReference type="EMBL" id="CP040428">
    <property type="protein sequence ID" value="QCT22040.1"/>
    <property type="molecule type" value="Genomic_DNA"/>
</dbReference>
<evidence type="ECO:0000313" key="3">
    <source>
        <dbReference type="Proteomes" id="UP000302163"/>
    </source>
</evidence>
<keyword evidence="1" id="KW-0732">Signal</keyword>
<name>A0A4P8YMI3_9ENTR</name>